<dbReference type="OrthoDB" id="9807577at2"/>
<dbReference type="InterPro" id="IPR012441">
    <property type="entry name" value="DUF1643"/>
</dbReference>
<dbReference type="STRING" id="862515.HMPREF0658_1112"/>
<dbReference type="BioCyc" id="PMAR862515-HMP:GMOO-1129-MONOMER"/>
<proteinExistence type="predicted"/>
<sequence length="171" mass="19702">MSNVMEYKEIEMCGDDEHVRYSLKKAGRYPLIAIGVNPSKARIDKSDQTVTRVMKIAEHNGFDSFVMLNLYPQPSTNPNELHSDKEFNESYHQKNIEEIRHLLSKGMENKPVILVAFGNLIGKRNYLKRCFRDIASVCLPYCKEWKQLGSLTKKRKSTASITRITSTLARF</sequence>
<dbReference type="Pfam" id="PF07799">
    <property type="entry name" value="DUF1643"/>
    <property type="match status" value="1"/>
</dbReference>
<dbReference type="Proteomes" id="UP000004394">
    <property type="component" value="Unassembled WGS sequence"/>
</dbReference>
<evidence type="ECO:0008006" key="3">
    <source>
        <dbReference type="Google" id="ProtNLM"/>
    </source>
</evidence>
<organism evidence="1 2">
    <name type="scientific">Hoylesella marshii DSM 16973 = JCM 13450</name>
    <dbReference type="NCBI Taxonomy" id="862515"/>
    <lineage>
        <taxon>Bacteria</taxon>
        <taxon>Pseudomonadati</taxon>
        <taxon>Bacteroidota</taxon>
        <taxon>Bacteroidia</taxon>
        <taxon>Bacteroidales</taxon>
        <taxon>Prevotellaceae</taxon>
        <taxon>Hoylesella</taxon>
    </lineage>
</organism>
<accession>E0NSG1</accession>
<protein>
    <recommendedName>
        <fullName evidence="3">DUF1643 domain-containing protein</fullName>
    </recommendedName>
</protein>
<reference evidence="1" key="1">
    <citation type="submission" date="2010-07" db="EMBL/GenBank/DDBJ databases">
        <authorList>
            <person name="Muzny D."/>
            <person name="Qin X."/>
            <person name="Deng J."/>
            <person name="Jiang H."/>
            <person name="Liu Y."/>
            <person name="Qu J."/>
            <person name="Song X.-Z."/>
            <person name="Zhang L."/>
            <person name="Thornton R."/>
            <person name="Coyle M."/>
            <person name="Francisco L."/>
            <person name="Jackson L."/>
            <person name="Javaid M."/>
            <person name="Korchina V."/>
            <person name="Kovar C."/>
            <person name="Mata R."/>
            <person name="Mathew T."/>
            <person name="Ngo R."/>
            <person name="Nguyen L."/>
            <person name="Nguyen N."/>
            <person name="Okwuonu G."/>
            <person name="Ongeri F."/>
            <person name="Pham C."/>
            <person name="Simmons D."/>
            <person name="Wilczek-Boney K."/>
            <person name="Hale W."/>
            <person name="Jakkamsetti A."/>
            <person name="Pham P."/>
            <person name="Ruth R."/>
            <person name="San Lucas F."/>
            <person name="Warren J."/>
            <person name="Zhang J."/>
            <person name="Zhao Z."/>
            <person name="Zhou C."/>
            <person name="Zhu D."/>
            <person name="Lee S."/>
            <person name="Bess C."/>
            <person name="Blankenburg K."/>
            <person name="Forbes L."/>
            <person name="Fu Q."/>
            <person name="Gubbala S."/>
            <person name="Hirani K."/>
            <person name="Jayaseelan J.C."/>
            <person name="Lara F."/>
            <person name="Munidasa M."/>
            <person name="Palculict T."/>
            <person name="Patil S."/>
            <person name="Pu L.-L."/>
            <person name="Saada N."/>
            <person name="Tang L."/>
            <person name="Weissenberger G."/>
            <person name="Zhu Y."/>
            <person name="Hemphill L."/>
            <person name="Shang Y."/>
            <person name="Youmans B."/>
            <person name="Ayvaz T."/>
            <person name="Ross M."/>
            <person name="Santibanez J."/>
            <person name="Aqrawi P."/>
            <person name="Gross S."/>
            <person name="Joshi V."/>
            <person name="Fowler G."/>
            <person name="Nazareth L."/>
            <person name="Reid J."/>
            <person name="Worley K."/>
            <person name="Petrosino J."/>
            <person name="Highlander S."/>
            <person name="Gibbs R."/>
        </authorList>
    </citation>
    <scope>NUCLEOTIDE SEQUENCE [LARGE SCALE GENOMIC DNA]</scope>
    <source>
        <strain evidence="1">DSM 16973</strain>
    </source>
</reference>
<evidence type="ECO:0000313" key="1">
    <source>
        <dbReference type="EMBL" id="EFM01913.1"/>
    </source>
</evidence>
<dbReference type="eggNOG" id="COG4333">
    <property type="taxonomic scope" value="Bacteria"/>
</dbReference>
<keyword evidence="2" id="KW-1185">Reference proteome</keyword>
<name>E0NSG1_9BACT</name>
<dbReference type="HOGENOM" id="CLU_097481_1_1_10"/>
<dbReference type="EMBL" id="AEEI01000036">
    <property type="protein sequence ID" value="EFM01913.1"/>
    <property type="molecule type" value="Genomic_DNA"/>
</dbReference>
<gene>
    <name evidence="1" type="ORF">HMPREF0658_1112</name>
</gene>
<evidence type="ECO:0000313" key="2">
    <source>
        <dbReference type="Proteomes" id="UP000004394"/>
    </source>
</evidence>
<dbReference type="AlphaFoldDB" id="E0NSG1"/>
<comment type="caution">
    <text evidence="1">The sequence shown here is derived from an EMBL/GenBank/DDBJ whole genome shotgun (WGS) entry which is preliminary data.</text>
</comment>